<comment type="subcellular location">
    <subcellularLocation>
        <location evidence="1">Cell membrane</location>
        <topology evidence="1">Multi-pass membrane protein</topology>
    </subcellularLocation>
</comment>
<dbReference type="InterPro" id="IPR005614">
    <property type="entry name" value="NrfD-like"/>
</dbReference>
<comment type="caution">
    <text evidence="8">The sequence shown here is derived from an EMBL/GenBank/DDBJ whole genome shotgun (WGS) entry which is preliminary data.</text>
</comment>
<evidence type="ECO:0000256" key="6">
    <source>
        <dbReference type="ARBA" id="ARBA00023136"/>
    </source>
</evidence>
<evidence type="ECO:0000256" key="3">
    <source>
        <dbReference type="ARBA" id="ARBA00022475"/>
    </source>
</evidence>
<feature type="transmembrane region" description="Helical" evidence="7">
    <location>
        <begin position="83"/>
        <end position="103"/>
    </location>
</feature>
<feature type="transmembrane region" description="Helical" evidence="7">
    <location>
        <begin position="369"/>
        <end position="391"/>
    </location>
</feature>
<dbReference type="Pfam" id="PF03916">
    <property type="entry name" value="NrfD"/>
    <property type="match status" value="1"/>
</dbReference>
<dbReference type="Proteomes" id="UP000294689">
    <property type="component" value="Unassembled WGS sequence"/>
</dbReference>
<keyword evidence="4 7" id="KW-0812">Transmembrane</keyword>
<feature type="transmembrane region" description="Helical" evidence="7">
    <location>
        <begin position="302"/>
        <end position="323"/>
    </location>
</feature>
<keyword evidence="9" id="KW-1185">Reference proteome</keyword>
<protein>
    <submittedName>
        <fullName evidence="8">Quinol:cytochrome c oxidoreductase quinone-binding subunit 1</fullName>
    </submittedName>
</protein>
<dbReference type="RefSeq" id="WP_133757204.1">
    <property type="nucleotide sequence ID" value="NZ_SOBW01000007.1"/>
</dbReference>
<evidence type="ECO:0000256" key="5">
    <source>
        <dbReference type="ARBA" id="ARBA00022989"/>
    </source>
</evidence>
<feature type="transmembrane region" description="Helical" evidence="7">
    <location>
        <begin position="343"/>
        <end position="362"/>
    </location>
</feature>
<keyword evidence="5 7" id="KW-1133">Transmembrane helix</keyword>
<feature type="transmembrane region" description="Helical" evidence="7">
    <location>
        <begin position="39"/>
        <end position="63"/>
    </location>
</feature>
<dbReference type="PANTHER" id="PTHR43044:SF2">
    <property type="entry name" value="POLYSULPHIDE REDUCTASE NRFD"/>
    <property type="match status" value="1"/>
</dbReference>
<evidence type="ECO:0000256" key="1">
    <source>
        <dbReference type="ARBA" id="ARBA00004651"/>
    </source>
</evidence>
<evidence type="ECO:0000256" key="2">
    <source>
        <dbReference type="ARBA" id="ARBA00008929"/>
    </source>
</evidence>
<evidence type="ECO:0000313" key="8">
    <source>
        <dbReference type="EMBL" id="TDU43772.1"/>
    </source>
</evidence>
<feature type="transmembrane region" description="Helical" evidence="7">
    <location>
        <begin position="262"/>
        <end position="281"/>
    </location>
</feature>
<feature type="transmembrane region" description="Helical" evidence="7">
    <location>
        <begin position="411"/>
        <end position="432"/>
    </location>
</feature>
<dbReference type="OrthoDB" id="9806499at2"/>
<feature type="transmembrane region" description="Helical" evidence="7">
    <location>
        <begin position="223"/>
        <end position="242"/>
    </location>
</feature>
<keyword evidence="3" id="KW-1003">Cell membrane</keyword>
<keyword evidence="6 7" id="KW-0472">Membrane</keyword>
<evidence type="ECO:0000313" key="9">
    <source>
        <dbReference type="Proteomes" id="UP000294689"/>
    </source>
</evidence>
<gene>
    <name evidence="8" type="ORF">BXY82_1191</name>
</gene>
<feature type="transmembrane region" description="Helical" evidence="7">
    <location>
        <begin position="115"/>
        <end position="135"/>
    </location>
</feature>
<dbReference type="EMBL" id="SOBW01000007">
    <property type="protein sequence ID" value="TDU43772.1"/>
    <property type="molecule type" value="Genomic_DNA"/>
</dbReference>
<reference evidence="8 9" key="1">
    <citation type="submission" date="2019-03" db="EMBL/GenBank/DDBJ databases">
        <title>Genomic Encyclopedia of Archaeal and Bacterial Type Strains, Phase II (KMG-II): from individual species to whole genera.</title>
        <authorList>
            <person name="Goeker M."/>
        </authorList>
    </citation>
    <scope>NUCLEOTIDE SEQUENCE [LARGE SCALE GENOMIC DNA]</scope>
    <source>
        <strain evidence="8 9">DSM 28135</strain>
    </source>
</reference>
<organism evidence="8 9">
    <name type="scientific">Gelidibacter sediminis</name>
    <dbReference type="NCBI Taxonomy" id="1608710"/>
    <lineage>
        <taxon>Bacteria</taxon>
        <taxon>Pseudomonadati</taxon>
        <taxon>Bacteroidota</taxon>
        <taxon>Flavobacteriia</taxon>
        <taxon>Flavobacteriales</taxon>
        <taxon>Flavobacteriaceae</taxon>
        <taxon>Gelidibacter</taxon>
    </lineage>
</organism>
<evidence type="ECO:0000256" key="4">
    <source>
        <dbReference type="ARBA" id="ARBA00022692"/>
    </source>
</evidence>
<evidence type="ECO:0000256" key="7">
    <source>
        <dbReference type="SAM" id="Phobius"/>
    </source>
</evidence>
<sequence>MASHYEAPIRRPLVRGEKSYHDVSVDIAKPVEGKANKSWWIVFSISLLAFLWGIGCIIYTVSTGIGVWGLNKTVGWAWDITNFVWWVGIGHAGTLISAVLLLFRQKWRMAINRSAEAMTIFAVVQAGLFPIIHMGRPWLAYWVLPIPNQFGSLWVNFNSPLLWDVFAISTYLSVSLVFWWTGLLPDFAMLRDRAVKPFQKKIYALLSFGWSGRAKDWQRFEEVSLVLAGLATPLVLSVHTIVSFDFATSVIPGWHTTIFPPYFVAGAVFSGFAMVNTLLIIMRKVVSLEDYITIQHIELMNIVIMITGSIVGVAYITELFIAWYSGVEYEQYAFLNRATGPYWWAYLLMMTCNVFSPQFMWFKKLRTSIMFSFFISIVVNVGMWFERFVIIVTSLHRDYLPSSWTMFSPTFVDIGIFIGTIGFFFVLFLLYARTFPVIAQAEIKTILKSSGQSYKSIRDSGGSLVGTGIDKRTHKVVPHAGAPVVEAPSTAAAHDPEAINKLMEGVGTFDPLTQTKDDLQQINGIGPKMEEILNGIGIYSYLQVSKMTKREYDLLDEITASFPGRAERDDWAGQAITLINNK</sequence>
<dbReference type="PANTHER" id="PTHR43044">
    <property type="match status" value="1"/>
</dbReference>
<feature type="transmembrane region" description="Helical" evidence="7">
    <location>
        <begin position="161"/>
        <end position="183"/>
    </location>
</feature>
<proteinExistence type="inferred from homology"/>
<accession>A0A4R7Q9U0</accession>
<name>A0A4R7Q9U0_9FLAO</name>
<dbReference type="GO" id="GO:0005886">
    <property type="term" value="C:plasma membrane"/>
    <property type="evidence" value="ECO:0007669"/>
    <property type="project" value="UniProtKB-SubCell"/>
</dbReference>
<comment type="similarity">
    <text evidence="2">Belongs to the NrfD family.</text>
</comment>
<dbReference type="AlphaFoldDB" id="A0A4R7Q9U0"/>